<evidence type="ECO:0000313" key="2">
    <source>
        <dbReference type="EMBL" id="MFE8701432.1"/>
    </source>
</evidence>
<proteinExistence type="predicted"/>
<dbReference type="EMBL" id="JBIACK010000005">
    <property type="protein sequence ID" value="MFE8701432.1"/>
    <property type="molecule type" value="Genomic_DNA"/>
</dbReference>
<name>A0ABW6KFF1_9BACI</name>
<dbReference type="RefSeq" id="WP_389361397.1">
    <property type="nucleotide sequence ID" value="NZ_JBIACK010000005.1"/>
</dbReference>
<protein>
    <submittedName>
        <fullName evidence="2">DUF3892 domain-containing protein</fullName>
    </submittedName>
</protein>
<organism evidence="2 3">
    <name type="scientific">Cytobacillus spartinae</name>
    <dbReference type="NCBI Taxonomy" id="3299023"/>
    <lineage>
        <taxon>Bacteria</taxon>
        <taxon>Bacillati</taxon>
        <taxon>Bacillota</taxon>
        <taxon>Bacilli</taxon>
        <taxon>Bacillales</taxon>
        <taxon>Bacillaceae</taxon>
        <taxon>Cytobacillus</taxon>
    </lineage>
</organism>
<evidence type="ECO:0000256" key="1">
    <source>
        <dbReference type="SAM" id="MobiDB-lite"/>
    </source>
</evidence>
<sequence>MSNEQGLHIVAVRKNGEGNIEQVKFNNGEVADLETAIRMAEADQIANVNTGATRGDHPHKTLRSNPDGDPTNNLDHLPTF</sequence>
<dbReference type="Pfam" id="PF13031">
    <property type="entry name" value="DUF3892"/>
    <property type="match status" value="1"/>
</dbReference>
<accession>A0ABW6KFF1</accession>
<gene>
    <name evidence="2" type="ORF">ACFYKX_12575</name>
</gene>
<dbReference type="InterPro" id="IPR024997">
    <property type="entry name" value="DUF3892"/>
</dbReference>
<reference evidence="2 3" key="1">
    <citation type="submission" date="2024-08" db="EMBL/GenBank/DDBJ databases">
        <title>Two novel Cytobacillus novel species.</title>
        <authorList>
            <person name="Liu G."/>
        </authorList>
    </citation>
    <scope>NUCLEOTIDE SEQUENCE [LARGE SCALE GENOMIC DNA]</scope>
    <source>
        <strain evidence="2 3">FJAT-54145</strain>
    </source>
</reference>
<evidence type="ECO:0000313" key="3">
    <source>
        <dbReference type="Proteomes" id="UP001601059"/>
    </source>
</evidence>
<keyword evidence="3" id="KW-1185">Reference proteome</keyword>
<dbReference type="Proteomes" id="UP001601059">
    <property type="component" value="Unassembled WGS sequence"/>
</dbReference>
<comment type="caution">
    <text evidence="2">The sequence shown here is derived from an EMBL/GenBank/DDBJ whole genome shotgun (WGS) entry which is preliminary data.</text>
</comment>
<feature type="region of interest" description="Disordered" evidence="1">
    <location>
        <begin position="49"/>
        <end position="80"/>
    </location>
</feature>